<dbReference type="PRINTS" id="PR00974">
    <property type="entry name" value="RIBOSOMALS18"/>
</dbReference>
<dbReference type="AlphaFoldDB" id="A0A1F6FPQ9"/>
<dbReference type="InterPro" id="IPR001648">
    <property type="entry name" value="Ribosomal_bS18"/>
</dbReference>
<comment type="similarity">
    <text evidence="1 4 5">Belongs to the bacterial ribosomal protein bS18 family.</text>
</comment>
<evidence type="ECO:0000256" key="5">
    <source>
        <dbReference type="RuleBase" id="RU003910"/>
    </source>
</evidence>
<evidence type="ECO:0000313" key="6">
    <source>
        <dbReference type="EMBL" id="OGG87839.1"/>
    </source>
</evidence>
<evidence type="ECO:0000256" key="2">
    <source>
        <dbReference type="ARBA" id="ARBA00022980"/>
    </source>
</evidence>
<keyword evidence="4" id="KW-0699">rRNA-binding</keyword>
<dbReference type="HAMAP" id="MF_00270">
    <property type="entry name" value="Ribosomal_bS18"/>
    <property type="match status" value="1"/>
</dbReference>
<accession>A0A1F6FPQ9</accession>
<comment type="subunit">
    <text evidence="4">Part of the 30S ribosomal subunit. Forms a tight heterodimer with protein bS6.</text>
</comment>
<dbReference type="GO" id="GO:1990904">
    <property type="term" value="C:ribonucleoprotein complex"/>
    <property type="evidence" value="ECO:0007669"/>
    <property type="project" value="UniProtKB-KW"/>
</dbReference>
<dbReference type="Pfam" id="PF01084">
    <property type="entry name" value="Ribosomal_S18"/>
    <property type="match status" value="1"/>
</dbReference>
<dbReference type="Gene3D" id="4.10.640.10">
    <property type="entry name" value="Ribosomal protein S18"/>
    <property type="match status" value="1"/>
</dbReference>
<reference evidence="6 7" key="1">
    <citation type="journal article" date="2016" name="Nat. Commun.">
        <title>Thousands of microbial genomes shed light on interconnected biogeochemical processes in an aquifer system.</title>
        <authorList>
            <person name="Anantharaman K."/>
            <person name="Brown C.T."/>
            <person name="Hug L.A."/>
            <person name="Sharon I."/>
            <person name="Castelle C.J."/>
            <person name="Probst A.J."/>
            <person name="Thomas B.C."/>
            <person name="Singh A."/>
            <person name="Wilkins M.J."/>
            <person name="Karaoz U."/>
            <person name="Brodie E.L."/>
            <person name="Williams K.H."/>
            <person name="Hubbard S.S."/>
            <person name="Banfield J.F."/>
        </authorList>
    </citation>
    <scope>NUCLEOTIDE SEQUENCE [LARGE SCALE GENOMIC DNA]</scope>
</reference>
<dbReference type="GO" id="GO:0005840">
    <property type="term" value="C:ribosome"/>
    <property type="evidence" value="ECO:0007669"/>
    <property type="project" value="UniProtKB-KW"/>
</dbReference>
<proteinExistence type="inferred from homology"/>
<keyword evidence="4" id="KW-0694">RNA-binding</keyword>
<gene>
    <name evidence="4" type="primary">rpsR</name>
    <name evidence="6" type="ORF">A2592_02530</name>
</gene>
<protein>
    <recommendedName>
        <fullName evidence="4">Small ribosomal subunit protein bS18</fullName>
    </recommendedName>
</protein>
<name>A0A1F6FPQ9_9BACT</name>
<dbReference type="GO" id="GO:0003735">
    <property type="term" value="F:structural constituent of ribosome"/>
    <property type="evidence" value="ECO:0007669"/>
    <property type="project" value="InterPro"/>
</dbReference>
<dbReference type="InterPro" id="IPR036870">
    <property type="entry name" value="Ribosomal_bS18_sf"/>
</dbReference>
<dbReference type="SUPFAM" id="SSF46911">
    <property type="entry name" value="Ribosomal protein S18"/>
    <property type="match status" value="1"/>
</dbReference>
<comment type="function">
    <text evidence="4">Binds as a heterodimer with protein bS6 to the central domain of the 16S rRNA, where it helps stabilize the platform of the 30S subunit.</text>
</comment>
<dbReference type="EMBL" id="MFMT01000040">
    <property type="protein sequence ID" value="OGG87839.1"/>
    <property type="molecule type" value="Genomic_DNA"/>
</dbReference>
<dbReference type="GO" id="GO:0006412">
    <property type="term" value="P:translation"/>
    <property type="evidence" value="ECO:0007669"/>
    <property type="project" value="UniProtKB-UniRule"/>
</dbReference>
<comment type="caution">
    <text evidence="6">The sequence shown here is derived from an EMBL/GenBank/DDBJ whole genome shotgun (WGS) entry which is preliminary data.</text>
</comment>
<dbReference type="PANTHER" id="PTHR13479:SF40">
    <property type="entry name" value="SMALL RIBOSOMAL SUBUNIT PROTEIN BS18M"/>
    <property type="match status" value="1"/>
</dbReference>
<organism evidence="6 7">
    <name type="scientific">Candidatus Kaiserbacteria bacterium RIFOXYD1_FULL_42_15</name>
    <dbReference type="NCBI Taxonomy" id="1798532"/>
    <lineage>
        <taxon>Bacteria</taxon>
        <taxon>Candidatus Kaiseribacteriota</taxon>
    </lineage>
</organism>
<evidence type="ECO:0000256" key="3">
    <source>
        <dbReference type="ARBA" id="ARBA00023274"/>
    </source>
</evidence>
<evidence type="ECO:0000256" key="1">
    <source>
        <dbReference type="ARBA" id="ARBA00005589"/>
    </source>
</evidence>
<dbReference type="GO" id="GO:0070181">
    <property type="term" value="F:small ribosomal subunit rRNA binding"/>
    <property type="evidence" value="ECO:0007669"/>
    <property type="project" value="TreeGrafter"/>
</dbReference>
<evidence type="ECO:0000256" key="4">
    <source>
        <dbReference type="HAMAP-Rule" id="MF_00270"/>
    </source>
</evidence>
<evidence type="ECO:0000313" key="7">
    <source>
        <dbReference type="Proteomes" id="UP000179230"/>
    </source>
</evidence>
<keyword evidence="2 4" id="KW-0689">Ribosomal protein</keyword>
<dbReference type="PANTHER" id="PTHR13479">
    <property type="entry name" value="30S RIBOSOMAL PROTEIN S18"/>
    <property type="match status" value="1"/>
</dbReference>
<sequence length="67" mass="7944">MEQHNLHKKATVQHIDYKDITRLGNYINPHARMNSRKRTGFTAKAQRDFAQAIKRARFMALMPYISR</sequence>
<keyword evidence="3 4" id="KW-0687">Ribonucleoprotein</keyword>
<dbReference type="NCBIfam" id="TIGR00165">
    <property type="entry name" value="S18"/>
    <property type="match status" value="1"/>
</dbReference>
<dbReference type="Proteomes" id="UP000179230">
    <property type="component" value="Unassembled WGS sequence"/>
</dbReference>